<dbReference type="KEGG" id="tah:SU86_002895"/>
<accession>A0A3G1B669</accession>
<dbReference type="EMBL" id="CP011097">
    <property type="protein sequence ID" value="AJZ75497.1"/>
    <property type="molecule type" value="Genomic_DNA"/>
</dbReference>
<dbReference type="STRING" id="1603555.SU86_002895"/>
<organism evidence="1 2">
    <name type="scientific">Candidatus Nitrosotenuis cloacae</name>
    <dbReference type="NCBI Taxonomy" id="1603555"/>
    <lineage>
        <taxon>Archaea</taxon>
        <taxon>Nitrososphaerota</taxon>
        <taxon>Candidatus Nitrosotenuis</taxon>
    </lineage>
</organism>
<reference evidence="1 2" key="1">
    <citation type="journal article" date="2016" name="Sci. Rep.">
        <title>A novel ammonia-oxidizing archaeon from wastewater treatment plant: Its enrichment, physiological and genomic characteristics.</title>
        <authorList>
            <person name="Li Y."/>
            <person name="Ding K."/>
            <person name="Wen X."/>
            <person name="Zhang B."/>
            <person name="Shen B."/>
            <person name="Yang Y."/>
        </authorList>
    </citation>
    <scope>NUCLEOTIDE SEQUENCE [LARGE SCALE GENOMIC DNA]</scope>
    <source>
        <strain evidence="1 2">SAT1</strain>
    </source>
</reference>
<keyword evidence="2" id="KW-1185">Reference proteome</keyword>
<evidence type="ECO:0000313" key="1">
    <source>
        <dbReference type="EMBL" id="AJZ75497.1"/>
    </source>
</evidence>
<sequence>MKDKAYQANPSLKTGKEMALQQQDKFCIMASQDITPEEAERFEVECGFCSKIIAVRSLEAHIMAYHSKEYD</sequence>
<protein>
    <submittedName>
        <fullName evidence="1">Uncharacterized protein</fullName>
    </submittedName>
</protein>
<dbReference type="Proteomes" id="UP000266745">
    <property type="component" value="Chromosome"/>
</dbReference>
<evidence type="ECO:0000313" key="2">
    <source>
        <dbReference type="Proteomes" id="UP000266745"/>
    </source>
</evidence>
<proteinExistence type="predicted"/>
<dbReference type="AlphaFoldDB" id="A0A3G1B669"/>
<name>A0A3G1B669_9ARCH</name>
<gene>
    <name evidence="1" type="ORF">SU86_002895</name>
</gene>